<protein>
    <submittedName>
        <fullName evidence="1">Uncharacterized protein</fullName>
    </submittedName>
</protein>
<gene>
    <name evidence="1" type="ORF">S03H2_50322</name>
</gene>
<reference evidence="1" key="1">
    <citation type="journal article" date="2014" name="Front. Microbiol.">
        <title>High frequency of phylogenetically diverse reductive dehalogenase-homologous genes in deep subseafloor sedimentary metagenomes.</title>
        <authorList>
            <person name="Kawai M."/>
            <person name="Futagami T."/>
            <person name="Toyoda A."/>
            <person name="Takaki Y."/>
            <person name="Nishi S."/>
            <person name="Hori S."/>
            <person name="Arai W."/>
            <person name="Tsubouchi T."/>
            <person name="Morono Y."/>
            <person name="Uchiyama I."/>
            <person name="Ito T."/>
            <person name="Fujiyama A."/>
            <person name="Inagaki F."/>
            <person name="Takami H."/>
        </authorList>
    </citation>
    <scope>NUCLEOTIDE SEQUENCE</scope>
    <source>
        <strain evidence="1">Expedition CK06-06</strain>
    </source>
</reference>
<evidence type="ECO:0000313" key="1">
    <source>
        <dbReference type="EMBL" id="GAH64363.1"/>
    </source>
</evidence>
<name>X1J3K3_9ZZZZ</name>
<comment type="caution">
    <text evidence="1">The sequence shown here is derived from an EMBL/GenBank/DDBJ whole genome shotgun (WGS) entry which is preliminary data.</text>
</comment>
<proteinExistence type="predicted"/>
<dbReference type="EMBL" id="BARU01031851">
    <property type="protein sequence ID" value="GAH64363.1"/>
    <property type="molecule type" value="Genomic_DNA"/>
</dbReference>
<dbReference type="AlphaFoldDB" id="X1J3K3"/>
<sequence>MKLLVIKLKDTDDLSPFPWGKKVTITDGTATVEGEVVTPVGPMEDPGSVDGIFHITAVEPPVEP</sequence>
<accession>X1J3K3</accession>
<organism evidence="1">
    <name type="scientific">marine sediment metagenome</name>
    <dbReference type="NCBI Taxonomy" id="412755"/>
    <lineage>
        <taxon>unclassified sequences</taxon>
        <taxon>metagenomes</taxon>
        <taxon>ecological metagenomes</taxon>
    </lineage>
</organism>